<dbReference type="Pfam" id="PF14333">
    <property type="entry name" value="DUF4389"/>
    <property type="match status" value="2"/>
</dbReference>
<gene>
    <name evidence="3" type="ORF">ACETWP_13295</name>
</gene>
<feature type="transmembrane region" description="Helical" evidence="2">
    <location>
        <begin position="432"/>
        <end position="451"/>
    </location>
</feature>
<dbReference type="EMBL" id="JBHDLJ010000012">
    <property type="protein sequence ID" value="MFB0835563.1"/>
    <property type="molecule type" value="Genomic_DNA"/>
</dbReference>
<evidence type="ECO:0000313" key="3">
    <source>
        <dbReference type="EMBL" id="MFB0835563.1"/>
    </source>
</evidence>
<keyword evidence="2" id="KW-1133">Transmembrane helix</keyword>
<proteinExistence type="predicted"/>
<feature type="transmembrane region" description="Helical" evidence="2">
    <location>
        <begin position="234"/>
        <end position="256"/>
    </location>
</feature>
<dbReference type="Proteomes" id="UP001575652">
    <property type="component" value="Unassembled WGS sequence"/>
</dbReference>
<sequence length="512" mass="53990">MKIGRIIMLVAGTLMALAGCGLLAVAAGLGWANAQQQDGRFLTSPVERFRVASHALTTPGLDVMVEDGMPAGFPSDGLGSILLRGAAPFEGQEIFLGVAPRDDAAAYLAGVAHTELTGVEYAPFRATYRDVAGTRTPQPPAGEEFWAAAATGPGTQELVWDIRPGDWAVVVMRADGEILAAADLQVGARSDLLGPLAAGLLGGGIALLLIGGGLIVLGAIGLGRQGRPPGDGNAPVAAGAAPLAAGTAPVAAAAAVPDDYRPYPARLTGHLDPGLSNWKWLVKWFLSIPHLVVLAFLWVALIVTTVVAWFAILFTGRYPRSLFNFNVGVLRWHWRVVYYAFSPLGTDRYPPFTLERADYPADAEVEYPLRLHRGLVLVKSWLLAIPHLLVVAALTGSSTGGGSIDRDPVPDSGSGSGSAAWDAGAWEYESTAGVSLLGILVLVAAVILLFTGRYRRPLFDLIMGLNRWIFRVGVYVLLMRDEYPPFRLDQGPVEPPVPPVPAAAPESAPPGA</sequence>
<protein>
    <submittedName>
        <fullName evidence="3">DUF4389 domain-containing protein</fullName>
    </submittedName>
</protein>
<keyword evidence="2" id="KW-0812">Transmembrane</keyword>
<feature type="transmembrane region" description="Helical" evidence="2">
    <location>
        <begin position="196"/>
        <end position="222"/>
    </location>
</feature>
<dbReference type="InterPro" id="IPR025498">
    <property type="entry name" value="DUF4389"/>
</dbReference>
<evidence type="ECO:0000256" key="2">
    <source>
        <dbReference type="SAM" id="Phobius"/>
    </source>
</evidence>
<dbReference type="RefSeq" id="WP_373972739.1">
    <property type="nucleotide sequence ID" value="NZ_JBHDLJ010000012.1"/>
</dbReference>
<reference evidence="3 4" key="1">
    <citation type="submission" date="2024-09" db="EMBL/GenBank/DDBJ databases">
        <authorList>
            <person name="Salinas-Garcia M.A."/>
            <person name="Prieme A."/>
        </authorList>
    </citation>
    <scope>NUCLEOTIDE SEQUENCE [LARGE SCALE GENOMIC DNA]</scope>
    <source>
        <strain evidence="3 4">DSM 21081</strain>
    </source>
</reference>
<accession>A0ABV4UPJ9</accession>
<feature type="transmembrane region" description="Helical" evidence="2">
    <location>
        <begin position="288"/>
        <end position="314"/>
    </location>
</feature>
<organism evidence="3 4">
    <name type="scientific">Arthrobacter halodurans</name>
    <dbReference type="NCBI Taxonomy" id="516699"/>
    <lineage>
        <taxon>Bacteria</taxon>
        <taxon>Bacillati</taxon>
        <taxon>Actinomycetota</taxon>
        <taxon>Actinomycetes</taxon>
        <taxon>Micrococcales</taxon>
        <taxon>Micrococcaceae</taxon>
        <taxon>Arthrobacter</taxon>
    </lineage>
</organism>
<evidence type="ECO:0000256" key="1">
    <source>
        <dbReference type="SAM" id="MobiDB-lite"/>
    </source>
</evidence>
<dbReference type="PROSITE" id="PS51257">
    <property type="entry name" value="PROKAR_LIPOPROTEIN"/>
    <property type="match status" value="1"/>
</dbReference>
<name>A0ABV4UPJ9_9MICC</name>
<feature type="compositionally biased region" description="Pro residues" evidence="1">
    <location>
        <begin position="493"/>
        <end position="512"/>
    </location>
</feature>
<evidence type="ECO:0000313" key="4">
    <source>
        <dbReference type="Proteomes" id="UP001575652"/>
    </source>
</evidence>
<keyword evidence="2" id="KW-0472">Membrane</keyword>
<feature type="transmembrane region" description="Helical" evidence="2">
    <location>
        <begin position="376"/>
        <end position="396"/>
    </location>
</feature>
<comment type="caution">
    <text evidence="3">The sequence shown here is derived from an EMBL/GenBank/DDBJ whole genome shotgun (WGS) entry which is preliminary data.</text>
</comment>
<feature type="region of interest" description="Disordered" evidence="1">
    <location>
        <begin position="489"/>
        <end position="512"/>
    </location>
</feature>
<keyword evidence="4" id="KW-1185">Reference proteome</keyword>